<evidence type="ECO:0000256" key="1">
    <source>
        <dbReference type="ARBA" id="ARBA00022729"/>
    </source>
</evidence>
<evidence type="ECO:0000256" key="2">
    <source>
        <dbReference type="SAM" id="MobiDB-lite"/>
    </source>
</evidence>
<protein>
    <submittedName>
        <fullName evidence="4">Cell envelope biogenesis protein LolA</fullName>
    </submittedName>
</protein>
<proteinExistence type="predicted"/>
<gene>
    <name evidence="4" type="ORF">SLNSH_11860</name>
</gene>
<feature type="chain" id="PRO_5015624484" evidence="3">
    <location>
        <begin position="22"/>
        <end position="273"/>
    </location>
</feature>
<reference evidence="5" key="1">
    <citation type="submission" date="2018-03" db="EMBL/GenBank/DDBJ databases">
        <authorList>
            <person name="Sun L."/>
            <person name="Liu H."/>
            <person name="Chen W."/>
            <person name="Huang K."/>
            <person name="Liu W."/>
            <person name="Gao X."/>
        </authorList>
    </citation>
    <scope>NUCLEOTIDE SEQUENCE [LARGE SCALE GENOMIC DNA]</scope>
    <source>
        <strain evidence="5">SH9</strain>
    </source>
</reference>
<evidence type="ECO:0000313" key="4">
    <source>
        <dbReference type="EMBL" id="PSC04779.1"/>
    </source>
</evidence>
<keyword evidence="1 3" id="KW-0732">Signal</keyword>
<keyword evidence="5" id="KW-1185">Reference proteome</keyword>
<dbReference type="SUPFAM" id="SSF89392">
    <property type="entry name" value="Prokaryotic lipoproteins and lipoprotein localization factors"/>
    <property type="match status" value="1"/>
</dbReference>
<dbReference type="Gene3D" id="2.50.20.10">
    <property type="entry name" value="Lipoprotein localisation LolA/LolB/LppX"/>
    <property type="match status" value="1"/>
</dbReference>
<dbReference type="EMBL" id="PVZS01000011">
    <property type="protein sequence ID" value="PSC04779.1"/>
    <property type="molecule type" value="Genomic_DNA"/>
</dbReference>
<dbReference type="InterPro" id="IPR004564">
    <property type="entry name" value="OM_lipoprot_carrier_LolA-like"/>
</dbReference>
<dbReference type="AlphaFoldDB" id="A0A2T1HTC2"/>
<dbReference type="Proteomes" id="UP000239772">
    <property type="component" value="Unassembled WGS sequence"/>
</dbReference>
<dbReference type="PANTHER" id="PTHR35869">
    <property type="entry name" value="OUTER-MEMBRANE LIPOPROTEIN CARRIER PROTEIN"/>
    <property type="match status" value="1"/>
</dbReference>
<evidence type="ECO:0000256" key="3">
    <source>
        <dbReference type="SAM" id="SignalP"/>
    </source>
</evidence>
<feature type="compositionally biased region" description="Low complexity" evidence="2">
    <location>
        <begin position="76"/>
        <end position="93"/>
    </location>
</feature>
<dbReference type="RefSeq" id="WP_106337205.1">
    <property type="nucleotide sequence ID" value="NZ_PVZS01000011.1"/>
</dbReference>
<dbReference type="Pfam" id="PF03548">
    <property type="entry name" value="LolA"/>
    <property type="match status" value="1"/>
</dbReference>
<dbReference type="OrthoDB" id="9800501at2"/>
<feature type="signal peptide" evidence="3">
    <location>
        <begin position="1"/>
        <end position="21"/>
    </location>
</feature>
<dbReference type="PROSITE" id="PS51257">
    <property type="entry name" value="PROKAR_LIPOPROTEIN"/>
    <property type="match status" value="1"/>
</dbReference>
<comment type="caution">
    <text evidence="4">The sequence shown here is derived from an EMBL/GenBank/DDBJ whole genome shotgun (WGS) entry which is preliminary data.</text>
</comment>
<feature type="compositionally biased region" description="Low complexity" evidence="2">
    <location>
        <begin position="32"/>
        <end position="47"/>
    </location>
</feature>
<dbReference type="PANTHER" id="PTHR35869:SF1">
    <property type="entry name" value="OUTER-MEMBRANE LIPOPROTEIN CARRIER PROTEIN"/>
    <property type="match status" value="1"/>
</dbReference>
<evidence type="ECO:0000313" key="5">
    <source>
        <dbReference type="Proteomes" id="UP000239772"/>
    </source>
</evidence>
<name>A0A2T1HTC2_9HYPH</name>
<sequence>MRHGSTRVLIGLAGFLFGACAAHSQATTDEQPAAPAAPAAVAKSTPKPAAPRRIPLPVPRPASVASAGDGGLGIDPPQAAPSSPAQAAPAAKAPAEMTPQAIVERANATLNAMTSMSAQFVQVGQNGRRLEGDLYVQKPGRMRFEYRAAPLEIVADGTSVAIRDRKLNTQDVYSIGQTPLKFLLKERVDLARDTKLVSAENEGDLVSVTLEDRSTFGGTSRVTLFFDPKTFALKQWLVVDPQGYETNVSLRNVQLQAKLDQNLFNINFTRVLQ</sequence>
<dbReference type="InterPro" id="IPR029046">
    <property type="entry name" value="LolA/LolB/LppX"/>
</dbReference>
<organism evidence="4 5">
    <name type="scientific">Alsobacter soli</name>
    <dbReference type="NCBI Taxonomy" id="2109933"/>
    <lineage>
        <taxon>Bacteria</taxon>
        <taxon>Pseudomonadati</taxon>
        <taxon>Pseudomonadota</taxon>
        <taxon>Alphaproteobacteria</taxon>
        <taxon>Hyphomicrobiales</taxon>
        <taxon>Alsobacteraceae</taxon>
        <taxon>Alsobacter</taxon>
    </lineage>
</organism>
<accession>A0A2T1HTC2</accession>
<dbReference type="CDD" id="cd16325">
    <property type="entry name" value="LolA"/>
    <property type="match status" value="1"/>
</dbReference>
<feature type="region of interest" description="Disordered" evidence="2">
    <location>
        <begin position="29"/>
        <end position="93"/>
    </location>
</feature>